<proteinExistence type="inferred from homology"/>
<dbReference type="InterPro" id="IPR039424">
    <property type="entry name" value="SBP_5"/>
</dbReference>
<name>A0A1H0N758_9RHOB</name>
<dbReference type="InterPro" id="IPR030678">
    <property type="entry name" value="Peptide/Ni-bd"/>
</dbReference>
<sequence>MIYSTRRFLLSVAAGLALMAATVPQKVVAEPSGTLRLGEQAKLITMDPHQHSGGGIGYLRPVYESLFDHDEDNNLVPLLAESYEVDGAKIVITLRPGITFSDGELLTAEVAAANINRVIGLGIQASMKLAEKAEVTGENEITLTLASPDPSIIDALSGTAGMMISPKAMEDPALDRNPVGTGLYVYSPEESREGELRVYLPNPTYRDPELQGVARLELSEIPDATAMVNALKTGQIDLAIFLSSPQAAIVDRTPGIKLLRQPGGTTYHLGIMDREGTRVPAFADKRVRMAMAHSIDRAAFSKAVEFGLSQPAYQAYPEGLWPHDPAVGEKYAYDLDKAKALMKEAGYEDGFEFDIPSIPVFASRLEAVAGFFKEINITMNIVTVEPGTLARRSMSTDFPATNLVWNTFLDPKYLTTYYVAKEALFNPYRIAPDPELMELSEEGLNRVEYAERAPIYNEMFRKVSDEAYIIFITTTPILFGATDVFAANPTLRLRPGTDTPILHGLRVDN</sequence>
<comment type="similarity">
    <text evidence="2">Belongs to the bacterial solute-binding protein 5 family.</text>
</comment>
<dbReference type="OrthoDB" id="9803988at2"/>
<dbReference type="GO" id="GO:0030288">
    <property type="term" value="C:outer membrane-bounded periplasmic space"/>
    <property type="evidence" value="ECO:0007669"/>
    <property type="project" value="UniProtKB-ARBA"/>
</dbReference>
<feature type="signal peptide" evidence="3">
    <location>
        <begin position="1"/>
        <end position="29"/>
    </location>
</feature>
<dbReference type="Pfam" id="PF00496">
    <property type="entry name" value="SBP_bac_5"/>
    <property type="match status" value="1"/>
</dbReference>
<evidence type="ECO:0000256" key="1">
    <source>
        <dbReference type="ARBA" id="ARBA00004418"/>
    </source>
</evidence>
<dbReference type="GO" id="GO:1904680">
    <property type="term" value="F:peptide transmembrane transporter activity"/>
    <property type="evidence" value="ECO:0007669"/>
    <property type="project" value="TreeGrafter"/>
</dbReference>
<evidence type="ECO:0000259" key="4">
    <source>
        <dbReference type="Pfam" id="PF00496"/>
    </source>
</evidence>
<dbReference type="GO" id="GO:0015833">
    <property type="term" value="P:peptide transport"/>
    <property type="evidence" value="ECO:0007669"/>
    <property type="project" value="TreeGrafter"/>
</dbReference>
<reference evidence="5 6" key="1">
    <citation type="submission" date="2016-11" db="EMBL/GenBank/DDBJ databases">
        <authorList>
            <person name="Varghese N."/>
            <person name="Submissions S."/>
        </authorList>
    </citation>
    <scope>NUCLEOTIDE SEQUENCE [LARGE SCALE GENOMIC DNA]</scope>
    <source>
        <strain evidence="5 6">DSM 29620</strain>
    </source>
</reference>
<evidence type="ECO:0000256" key="2">
    <source>
        <dbReference type="ARBA" id="ARBA00005695"/>
    </source>
</evidence>
<evidence type="ECO:0000313" key="5">
    <source>
        <dbReference type="EMBL" id="SHK86268.1"/>
    </source>
</evidence>
<comment type="subcellular location">
    <subcellularLocation>
        <location evidence="1">Periplasm</location>
    </subcellularLocation>
</comment>
<dbReference type="Gene3D" id="3.10.105.10">
    <property type="entry name" value="Dipeptide-binding Protein, Domain 3"/>
    <property type="match status" value="1"/>
</dbReference>
<keyword evidence="3" id="KW-0732">Signal</keyword>
<protein>
    <submittedName>
        <fullName evidence="5">Peptide/nickel transport system substrate-binding protein</fullName>
    </submittedName>
</protein>
<dbReference type="PANTHER" id="PTHR30290">
    <property type="entry name" value="PERIPLASMIC BINDING COMPONENT OF ABC TRANSPORTER"/>
    <property type="match status" value="1"/>
</dbReference>
<dbReference type="InterPro" id="IPR000914">
    <property type="entry name" value="SBP_5_dom"/>
</dbReference>
<feature type="domain" description="Solute-binding protein family 5" evidence="4">
    <location>
        <begin position="75"/>
        <end position="417"/>
    </location>
</feature>
<dbReference type="EMBL" id="FQZZ01000011">
    <property type="protein sequence ID" value="SHK86268.1"/>
    <property type="molecule type" value="Genomic_DNA"/>
</dbReference>
<gene>
    <name evidence="5" type="ORF">SAMN05444142_11155</name>
</gene>
<dbReference type="PIRSF" id="PIRSF002741">
    <property type="entry name" value="MppA"/>
    <property type="match status" value="1"/>
</dbReference>
<dbReference type="GO" id="GO:0043190">
    <property type="term" value="C:ATP-binding cassette (ABC) transporter complex"/>
    <property type="evidence" value="ECO:0007669"/>
    <property type="project" value="InterPro"/>
</dbReference>
<dbReference type="SUPFAM" id="SSF53850">
    <property type="entry name" value="Periplasmic binding protein-like II"/>
    <property type="match status" value="1"/>
</dbReference>
<accession>A0A1H0N758</accession>
<dbReference type="Proteomes" id="UP000324252">
    <property type="component" value="Unassembled WGS sequence"/>
</dbReference>
<dbReference type="AlphaFoldDB" id="A0A1H0N758"/>
<evidence type="ECO:0000313" key="6">
    <source>
        <dbReference type="Proteomes" id="UP000324252"/>
    </source>
</evidence>
<dbReference type="RefSeq" id="WP_149789572.1">
    <property type="nucleotide sequence ID" value="NZ_FNIO01000012.1"/>
</dbReference>
<organism evidence="5 6">
    <name type="scientific">Lutimaribacter pacificus</name>
    <dbReference type="NCBI Taxonomy" id="391948"/>
    <lineage>
        <taxon>Bacteria</taxon>
        <taxon>Pseudomonadati</taxon>
        <taxon>Pseudomonadota</taxon>
        <taxon>Alphaproteobacteria</taxon>
        <taxon>Rhodobacterales</taxon>
        <taxon>Roseobacteraceae</taxon>
        <taxon>Lutimaribacter</taxon>
    </lineage>
</organism>
<evidence type="ECO:0000256" key="3">
    <source>
        <dbReference type="SAM" id="SignalP"/>
    </source>
</evidence>
<feature type="chain" id="PRO_5015064962" evidence="3">
    <location>
        <begin position="30"/>
        <end position="509"/>
    </location>
</feature>
<keyword evidence="6" id="KW-1185">Reference proteome</keyword>
<dbReference type="Gene3D" id="3.40.190.10">
    <property type="entry name" value="Periplasmic binding protein-like II"/>
    <property type="match status" value="1"/>
</dbReference>